<dbReference type="PRINTS" id="PR00759">
    <property type="entry name" value="BASICPTASE"/>
</dbReference>
<feature type="domain" description="BPTI/Kunitz inhibitor" evidence="14">
    <location>
        <begin position="896"/>
        <end position="946"/>
    </location>
</feature>
<dbReference type="InterPro" id="IPR036880">
    <property type="entry name" value="Kunitz_BPTI_sf"/>
</dbReference>
<evidence type="ECO:0000259" key="14">
    <source>
        <dbReference type="PROSITE" id="PS50279"/>
    </source>
</evidence>
<dbReference type="NCBIfam" id="NF038123">
    <property type="entry name" value="NF038123_dom"/>
    <property type="match status" value="1"/>
</dbReference>
<dbReference type="InterPro" id="IPR042307">
    <property type="entry name" value="Reeler_sf"/>
</dbReference>
<evidence type="ECO:0000256" key="10">
    <source>
        <dbReference type="ARBA" id="ARBA00023180"/>
    </source>
</evidence>
<dbReference type="CDD" id="cd08544">
    <property type="entry name" value="Reeler"/>
    <property type="match status" value="1"/>
</dbReference>
<dbReference type="InterPro" id="IPR036383">
    <property type="entry name" value="TSP1_rpt_sf"/>
</dbReference>
<dbReference type="InterPro" id="IPR013632">
    <property type="entry name" value="Rad51_C"/>
</dbReference>
<evidence type="ECO:0000259" key="16">
    <source>
        <dbReference type="PROSITE" id="PS51020"/>
    </source>
</evidence>
<dbReference type="InterPro" id="IPR020901">
    <property type="entry name" value="Prtase_inh_Kunz-CS"/>
</dbReference>
<dbReference type="InterPro" id="IPR051418">
    <property type="entry name" value="Spondin/Thrombospondin_T1"/>
</dbReference>
<keyword evidence="9" id="KW-1015">Disulfide bond</keyword>
<dbReference type="SMART" id="SM00131">
    <property type="entry name" value="KU"/>
    <property type="match status" value="1"/>
</dbReference>
<evidence type="ECO:0000256" key="7">
    <source>
        <dbReference type="ARBA" id="ARBA00022737"/>
    </source>
</evidence>
<evidence type="ECO:0000256" key="3">
    <source>
        <dbReference type="ARBA" id="ARBA00022525"/>
    </source>
</evidence>
<comment type="subcellular location">
    <subcellularLocation>
        <location evidence="1">Secreted</location>
        <location evidence="1">Extracellular space</location>
        <location evidence="1">Extracellular matrix</location>
    </subcellularLocation>
</comment>
<feature type="domain" description="Reelin" evidence="15">
    <location>
        <begin position="8"/>
        <end position="185"/>
    </location>
</feature>
<dbReference type="Pfam" id="PF02014">
    <property type="entry name" value="Reeler"/>
    <property type="match status" value="1"/>
</dbReference>
<dbReference type="Gene3D" id="2.60.40.2130">
    <property type="entry name" value="F-spondin domain"/>
    <property type="match status" value="1"/>
</dbReference>
<dbReference type="Gene3D" id="4.10.410.10">
    <property type="entry name" value="Pancreatic trypsin inhibitor Kunitz domain"/>
    <property type="match status" value="1"/>
</dbReference>
<dbReference type="Gene3D" id="3.40.50.300">
    <property type="entry name" value="P-loop containing nucleotide triphosphate hydrolases"/>
    <property type="match status" value="1"/>
</dbReference>
<evidence type="ECO:0000256" key="4">
    <source>
        <dbReference type="ARBA" id="ARBA00022530"/>
    </source>
</evidence>
<evidence type="ECO:0000256" key="5">
    <source>
        <dbReference type="ARBA" id="ARBA00022723"/>
    </source>
</evidence>
<evidence type="ECO:0000256" key="2">
    <source>
        <dbReference type="ARBA" id="ARBA00019594"/>
    </source>
</evidence>
<dbReference type="PANTHER" id="PTHR11311:SF23">
    <property type="entry name" value="SPONDIN-1"/>
    <property type="match status" value="1"/>
</dbReference>
<dbReference type="GO" id="GO:0004867">
    <property type="term" value="F:serine-type endopeptidase inhibitor activity"/>
    <property type="evidence" value="ECO:0007669"/>
    <property type="project" value="InterPro"/>
</dbReference>
<dbReference type="Pfam" id="PF00090">
    <property type="entry name" value="TSP_1"/>
    <property type="match status" value="2"/>
</dbReference>
<dbReference type="InterPro" id="IPR009465">
    <property type="entry name" value="Spondin_N"/>
</dbReference>
<dbReference type="CDD" id="cd00109">
    <property type="entry name" value="Kunitz-type"/>
    <property type="match status" value="1"/>
</dbReference>
<keyword evidence="5" id="KW-0479">Metal-binding</keyword>
<dbReference type="FunFam" id="2.60.40.2130:FF:000002">
    <property type="entry name" value="Putative Spondin-1"/>
    <property type="match status" value="1"/>
</dbReference>
<keyword evidence="3" id="KW-0964">Secreted</keyword>
<gene>
    <name evidence="17" type="primary">SPON1_0</name>
    <name evidence="17" type="ORF">Bhyg_05228</name>
</gene>
<evidence type="ECO:0000256" key="1">
    <source>
        <dbReference type="ARBA" id="ARBA00004498"/>
    </source>
</evidence>
<reference evidence="17" key="1">
    <citation type="submission" date="2022-07" db="EMBL/GenBank/DDBJ databases">
        <authorList>
            <person name="Trinca V."/>
            <person name="Uliana J.V.C."/>
            <person name="Torres T.T."/>
            <person name="Ward R.J."/>
            <person name="Monesi N."/>
        </authorList>
    </citation>
    <scope>NUCLEOTIDE SEQUENCE</scope>
    <source>
        <strain evidence="17">HSMRA1968</strain>
        <tissue evidence="17">Whole embryos</tissue>
    </source>
</reference>
<evidence type="ECO:0000256" key="9">
    <source>
        <dbReference type="ARBA" id="ARBA00023157"/>
    </source>
</evidence>
<dbReference type="PROSITE" id="PS00280">
    <property type="entry name" value="BPTI_KUNITZ_1"/>
    <property type="match status" value="1"/>
</dbReference>
<dbReference type="GO" id="GO:0003677">
    <property type="term" value="F:DNA binding"/>
    <property type="evidence" value="ECO:0007669"/>
    <property type="project" value="InterPro"/>
</dbReference>
<dbReference type="FunFam" id="2.60.40.4060:FF:000004">
    <property type="entry name" value="Fat-spondin"/>
    <property type="match status" value="1"/>
</dbReference>
<evidence type="ECO:0000313" key="17">
    <source>
        <dbReference type="EMBL" id="KAJ6649985.1"/>
    </source>
</evidence>
<keyword evidence="4" id="KW-0272">Extracellular matrix</keyword>
<feature type="domain" description="RecA family profile 1" evidence="13">
    <location>
        <begin position="429"/>
        <end position="616"/>
    </location>
</feature>
<dbReference type="InterPro" id="IPR020588">
    <property type="entry name" value="RecA_ATP-bd"/>
</dbReference>
<evidence type="ECO:0000259" key="13">
    <source>
        <dbReference type="PROSITE" id="PS50162"/>
    </source>
</evidence>
<dbReference type="Pfam" id="PF06468">
    <property type="entry name" value="Spond_N"/>
    <property type="match status" value="1"/>
</dbReference>
<dbReference type="InterPro" id="IPR002861">
    <property type="entry name" value="Reeler_dom"/>
</dbReference>
<name>A0A9Q0SAJ4_9DIPT</name>
<dbReference type="OrthoDB" id="347314at2759"/>
<dbReference type="InterPro" id="IPR000884">
    <property type="entry name" value="TSP1_rpt"/>
</dbReference>
<dbReference type="InterPro" id="IPR002223">
    <property type="entry name" value="Kunitz_BPTI"/>
</dbReference>
<dbReference type="Gene3D" id="2.20.100.10">
    <property type="entry name" value="Thrombospondin type-1 (TSP1) repeat"/>
    <property type="match status" value="4"/>
</dbReference>
<dbReference type="PROSITE" id="PS51019">
    <property type="entry name" value="REELIN"/>
    <property type="match status" value="1"/>
</dbReference>
<keyword evidence="18" id="KW-1185">Reference proteome</keyword>
<dbReference type="GO" id="GO:0006281">
    <property type="term" value="P:DNA repair"/>
    <property type="evidence" value="ECO:0007669"/>
    <property type="project" value="InterPro"/>
</dbReference>
<keyword evidence="7" id="KW-0677">Repeat</keyword>
<evidence type="ECO:0000256" key="12">
    <source>
        <dbReference type="SAM" id="SignalP"/>
    </source>
</evidence>
<dbReference type="PANTHER" id="PTHR11311">
    <property type="entry name" value="SPONDIN"/>
    <property type="match status" value="1"/>
</dbReference>
<dbReference type="SMART" id="SM00209">
    <property type="entry name" value="TSP1"/>
    <property type="match status" value="4"/>
</dbReference>
<feature type="chain" id="PRO_5040114798" description="Spondin-1" evidence="12">
    <location>
        <begin position="20"/>
        <end position="1026"/>
    </location>
</feature>
<keyword evidence="8" id="KW-0130">Cell adhesion</keyword>
<dbReference type="InterPro" id="IPR027417">
    <property type="entry name" value="P-loop_NTPase"/>
</dbReference>
<dbReference type="PROSITE" id="PS51020">
    <property type="entry name" value="SPONDIN"/>
    <property type="match status" value="1"/>
</dbReference>
<dbReference type="InterPro" id="IPR038678">
    <property type="entry name" value="Spondin_N_sf"/>
</dbReference>
<keyword evidence="10" id="KW-0325">Glycoprotein</keyword>
<evidence type="ECO:0000256" key="6">
    <source>
        <dbReference type="ARBA" id="ARBA00022729"/>
    </source>
</evidence>
<evidence type="ECO:0000256" key="8">
    <source>
        <dbReference type="ARBA" id="ARBA00022889"/>
    </source>
</evidence>
<dbReference type="GO" id="GO:0031012">
    <property type="term" value="C:extracellular matrix"/>
    <property type="evidence" value="ECO:0007669"/>
    <property type="project" value="TreeGrafter"/>
</dbReference>
<dbReference type="AlphaFoldDB" id="A0A9Q0SAJ4"/>
<dbReference type="GO" id="GO:0046872">
    <property type="term" value="F:metal ion binding"/>
    <property type="evidence" value="ECO:0007669"/>
    <property type="project" value="UniProtKB-KW"/>
</dbReference>
<dbReference type="PROSITE" id="PS50162">
    <property type="entry name" value="RECA_2"/>
    <property type="match status" value="1"/>
</dbReference>
<dbReference type="Pfam" id="PF08423">
    <property type="entry name" value="Rad51"/>
    <property type="match status" value="1"/>
</dbReference>
<organism evidence="17 18">
    <name type="scientific">Pseudolycoriella hygida</name>
    <dbReference type="NCBI Taxonomy" id="35572"/>
    <lineage>
        <taxon>Eukaryota</taxon>
        <taxon>Metazoa</taxon>
        <taxon>Ecdysozoa</taxon>
        <taxon>Arthropoda</taxon>
        <taxon>Hexapoda</taxon>
        <taxon>Insecta</taxon>
        <taxon>Pterygota</taxon>
        <taxon>Neoptera</taxon>
        <taxon>Endopterygota</taxon>
        <taxon>Diptera</taxon>
        <taxon>Nematocera</taxon>
        <taxon>Sciaroidea</taxon>
        <taxon>Sciaridae</taxon>
        <taxon>Pseudolycoriella</taxon>
    </lineage>
</organism>
<evidence type="ECO:0000256" key="11">
    <source>
        <dbReference type="ARBA" id="ARBA00030964"/>
    </source>
</evidence>
<accession>A0A9Q0SAJ4</accession>
<dbReference type="Gene3D" id="2.60.40.4060">
    <property type="entry name" value="Reeler domain"/>
    <property type="match status" value="1"/>
</dbReference>
<comment type="caution">
    <text evidence="17">The sequence shown here is derived from an EMBL/GenBank/DDBJ whole genome shotgun (WGS) entry which is preliminary data.</text>
</comment>
<dbReference type="Pfam" id="PF00014">
    <property type="entry name" value="Kunitz_BPTI"/>
    <property type="match status" value="1"/>
</dbReference>
<proteinExistence type="predicted"/>
<dbReference type="SUPFAM" id="SSF82895">
    <property type="entry name" value="TSP-1 type 1 repeat"/>
    <property type="match status" value="4"/>
</dbReference>
<keyword evidence="6 12" id="KW-0732">Signal</keyword>
<dbReference type="PROSITE" id="PS50279">
    <property type="entry name" value="BPTI_KUNITZ_2"/>
    <property type="match status" value="1"/>
</dbReference>
<dbReference type="SUPFAM" id="SSF57362">
    <property type="entry name" value="BPTI-like"/>
    <property type="match status" value="1"/>
</dbReference>
<evidence type="ECO:0000313" key="18">
    <source>
        <dbReference type="Proteomes" id="UP001151699"/>
    </source>
</evidence>
<dbReference type="CDD" id="cd19492">
    <property type="entry name" value="Rad51C"/>
    <property type="match status" value="1"/>
</dbReference>
<dbReference type="InterPro" id="IPR044004">
    <property type="entry name" value="TSP1_spondin_dom"/>
</dbReference>
<evidence type="ECO:0000259" key="15">
    <source>
        <dbReference type="PROSITE" id="PS51019"/>
    </source>
</evidence>
<feature type="signal peptide" evidence="12">
    <location>
        <begin position="1"/>
        <end position="19"/>
    </location>
</feature>
<dbReference type="GO" id="GO:0007155">
    <property type="term" value="P:cell adhesion"/>
    <property type="evidence" value="ECO:0007669"/>
    <property type="project" value="UniProtKB-KW"/>
</dbReference>
<dbReference type="GO" id="GO:0005524">
    <property type="term" value="F:ATP binding"/>
    <property type="evidence" value="ECO:0007669"/>
    <property type="project" value="InterPro"/>
</dbReference>
<dbReference type="PROSITE" id="PS50092">
    <property type="entry name" value="TSP1"/>
    <property type="match status" value="4"/>
</dbReference>
<dbReference type="Pfam" id="PF19028">
    <property type="entry name" value="TSP1_spondin"/>
    <property type="match status" value="2"/>
</dbReference>
<dbReference type="SUPFAM" id="SSF52540">
    <property type="entry name" value="P-loop containing nucleoside triphosphate hydrolases"/>
    <property type="match status" value="1"/>
</dbReference>
<dbReference type="EMBL" id="WJQU01000001">
    <property type="protein sequence ID" value="KAJ6649985.1"/>
    <property type="molecule type" value="Genomic_DNA"/>
</dbReference>
<dbReference type="Proteomes" id="UP001151699">
    <property type="component" value="Chromosome A"/>
</dbReference>
<sequence>MSLVKVLSTICVLSLFVESIFCCSRVPQAPHGRKTRGDNGYRIVIGDEPSGYEPGKIYNLFLLGSRTHGNIQQFTHFTLNAQAASTSTKETAVYRMASPKKVGRFQLFSDALSKFNEDCVNTVSEADDLPKTEVQVMWVAPAAGSGCVAIRAMVYEESKKWYADDDKLTKIICENTEKKAAACCACDEAKYSFVFEGIWSNETHPRDYPFAVWLTHFSDVIGVTHDTNFSFWGENHIATDGFRSLAEWGSVRALETELRAKGPRLRTLIKAAGLWYPNVNQNTSSQFRVDRDHHKLSLVSMFGPSPDWVVGVSGLNLCEADCTWKDKLDIDLYPWDSGTDNGITYMSPNSETQPRERMYRITTMYPEDPRQPFYNPNSDTMTPLAKLYIRREKVFSRNCDDNFLMTQVLDVSENTEEGEARCEWQKEISEKRILTSCRELDVALSNGIPTGVVTEFCGPPGSGKTQICLQLCVNVQLPSDLDGIDGEAVFIDTNSGYSPYRFQSIAKAQSSVCQNIYKKNNLTPPTPLVEKFMKGVRLYFVQDYVQLLAVIFHLPNVLTENPRIRLIVVDSFSFLFRQMKYEEGDFIRTRLLCETITNLQKLADQFGCAVVLTNELTTRINSSDDTNAFLVPSLGDSHIHQVGQLITLAREQVGSDIFCANIDKTLHSPEIVVKFRITENGIQTQCETTEFTQWTPCSVTCGKGIRMRSREYKNAKLAAESQCNRQLVNKEMCVADVPECENQVDEPEENLVQGAANVDDAGEGIGVCKTTKWSEWSPCSATCGIGISMRTRTFIEHAGRKKCPHVTIVQKEKCMKPECSFEQMEIPDELCPVTSWSEWSPCSKTCGNGVRIRTRLLLADSSMLETCKTRLDLNQQEPCANRPTCFFDPQEARDICAQTQDAGPCRGAYNRFSYDRQRKTCVPFVYGGCRGNQNNFLTSQECRDLCVHNQAETSTNQPEIPLLKRGNASSDVVDCVVTEWTDWSPCSVPCGAGTTEKTRRIVTEARNGGVACPRRLSKRKRCFQQC</sequence>
<dbReference type="GO" id="GO:0140664">
    <property type="term" value="F:ATP-dependent DNA damage sensor activity"/>
    <property type="evidence" value="ECO:0007669"/>
    <property type="project" value="InterPro"/>
</dbReference>
<feature type="domain" description="Spondin" evidence="16">
    <location>
        <begin position="179"/>
        <end position="369"/>
    </location>
</feature>
<protein>
    <recommendedName>
        <fullName evidence="2">Spondin-1</fullName>
    </recommendedName>
    <alternativeName>
        <fullName evidence="11">F-spondin</fullName>
    </alternativeName>
</protein>